<dbReference type="InterPro" id="IPR001307">
    <property type="entry name" value="Thiosulphate_STrfase_CS"/>
</dbReference>
<evidence type="ECO:0000259" key="1">
    <source>
        <dbReference type="PROSITE" id="PS50206"/>
    </source>
</evidence>
<dbReference type="PROSITE" id="PS50206">
    <property type="entry name" value="RHODANESE_3"/>
    <property type="match status" value="1"/>
</dbReference>
<reference evidence="2 3" key="1">
    <citation type="submission" date="2018-02" db="EMBL/GenBank/DDBJ databases">
        <title>Insights into the biology of acidophilic members of the Acidiferrobacteraceae family derived from comparative genomic analyses.</title>
        <authorList>
            <person name="Issotta F."/>
            <person name="Thyssen C."/>
            <person name="Mena C."/>
            <person name="Moya A."/>
            <person name="Bellenberg S."/>
            <person name="Sproer C."/>
            <person name="Covarrubias P.C."/>
            <person name="Sand W."/>
            <person name="Quatrini R."/>
            <person name="Vera M."/>
        </authorList>
    </citation>
    <scope>NUCLEOTIDE SEQUENCE [LARGE SCALE GENOMIC DNA]</scope>
    <source>
        <strain evidence="3">m-1</strain>
    </source>
</reference>
<gene>
    <name evidence="2" type="ORF">C4900_14200</name>
</gene>
<keyword evidence="3" id="KW-1185">Reference proteome</keyword>
<organism evidence="2 3">
    <name type="scientific">Acidiferrobacter thiooxydans</name>
    <dbReference type="NCBI Taxonomy" id="163359"/>
    <lineage>
        <taxon>Bacteria</taxon>
        <taxon>Pseudomonadati</taxon>
        <taxon>Pseudomonadota</taxon>
        <taxon>Gammaproteobacteria</taxon>
        <taxon>Acidiferrobacterales</taxon>
        <taxon>Acidiferrobacteraceae</taxon>
        <taxon>Acidiferrobacter</taxon>
    </lineage>
</organism>
<dbReference type="OrthoDB" id="9814704at2"/>
<dbReference type="PANTHER" id="PTHR44086">
    <property type="entry name" value="THIOSULFATE SULFURTRANSFERASE RDL2, MITOCHONDRIAL-RELATED"/>
    <property type="match status" value="1"/>
</dbReference>
<evidence type="ECO:0000313" key="2">
    <source>
        <dbReference type="EMBL" id="RCN57257.1"/>
    </source>
</evidence>
<dbReference type="EMBL" id="PSYR01000002">
    <property type="protein sequence ID" value="RCN57257.1"/>
    <property type="molecule type" value="Genomic_DNA"/>
</dbReference>
<dbReference type="PANTHER" id="PTHR44086:SF10">
    <property type="entry name" value="THIOSULFATE SULFURTRANSFERASE_RHODANESE-LIKE DOMAIN-CONTAINING PROTEIN 3"/>
    <property type="match status" value="1"/>
</dbReference>
<feature type="domain" description="Rhodanese" evidence="1">
    <location>
        <begin position="30"/>
        <end position="128"/>
    </location>
</feature>
<dbReference type="SUPFAM" id="SSF52821">
    <property type="entry name" value="Rhodanese/Cell cycle control phosphatase"/>
    <property type="match status" value="1"/>
</dbReference>
<dbReference type="Gene3D" id="3.40.250.10">
    <property type="entry name" value="Rhodanese-like domain"/>
    <property type="match status" value="1"/>
</dbReference>
<dbReference type="Proteomes" id="UP000253250">
    <property type="component" value="Unassembled WGS sequence"/>
</dbReference>
<dbReference type="RefSeq" id="WP_083995570.1">
    <property type="nucleotide sequence ID" value="NZ_CP080624.1"/>
</dbReference>
<evidence type="ECO:0000313" key="3">
    <source>
        <dbReference type="Proteomes" id="UP000253250"/>
    </source>
</evidence>
<dbReference type="SMART" id="SM00450">
    <property type="entry name" value="RHOD"/>
    <property type="match status" value="1"/>
</dbReference>
<dbReference type="InterPro" id="IPR001763">
    <property type="entry name" value="Rhodanese-like_dom"/>
</dbReference>
<name>A0A368HJL7_9GAMM</name>
<dbReference type="PROSITE" id="PS00380">
    <property type="entry name" value="RHODANESE_1"/>
    <property type="match status" value="1"/>
</dbReference>
<sequence>MPMTIGDFVARARSRIHEIPAEELDNLLEDNEAILVIDVREPAEFASGHIPGAILIPRGTLEGAADPTSPHRVEPLCSAQERLVVVYCESGARSALATDTLQQMGFGDVRNLAGGCVLWEAEGLPLVTDD</sequence>
<dbReference type="AlphaFoldDB" id="A0A368HJL7"/>
<protein>
    <submittedName>
        <fullName evidence="2">Rhodanese-like domain-containing protein</fullName>
    </submittedName>
</protein>
<dbReference type="Pfam" id="PF00581">
    <property type="entry name" value="Rhodanese"/>
    <property type="match status" value="1"/>
</dbReference>
<dbReference type="GO" id="GO:0004792">
    <property type="term" value="F:thiosulfate-cyanide sulfurtransferase activity"/>
    <property type="evidence" value="ECO:0007669"/>
    <property type="project" value="InterPro"/>
</dbReference>
<dbReference type="InterPro" id="IPR036873">
    <property type="entry name" value="Rhodanese-like_dom_sf"/>
</dbReference>
<accession>A0A368HJL7</accession>
<comment type="caution">
    <text evidence="2">The sequence shown here is derived from an EMBL/GenBank/DDBJ whole genome shotgun (WGS) entry which is preliminary data.</text>
</comment>
<proteinExistence type="predicted"/>
<dbReference type="CDD" id="cd00158">
    <property type="entry name" value="RHOD"/>
    <property type="match status" value="1"/>
</dbReference>